<dbReference type="InterPro" id="IPR005467">
    <property type="entry name" value="His_kinase_dom"/>
</dbReference>
<dbReference type="RefSeq" id="WP_110812644.1">
    <property type="nucleotide sequence ID" value="NZ_QJTE01000001.1"/>
</dbReference>
<dbReference type="Gene3D" id="3.30.450.20">
    <property type="entry name" value="PAS domain"/>
    <property type="match status" value="1"/>
</dbReference>
<dbReference type="Gene3D" id="3.30.565.10">
    <property type="entry name" value="Histidine kinase-like ATPase, C-terminal domain"/>
    <property type="match status" value="2"/>
</dbReference>
<dbReference type="SMART" id="SM00911">
    <property type="entry name" value="HWE_HK"/>
    <property type="match status" value="1"/>
</dbReference>
<dbReference type="AlphaFoldDB" id="A0A318SUL8"/>
<name>A0A318SUL8_9RHOB</name>
<feature type="domain" description="Histidine kinase" evidence="8">
    <location>
        <begin position="172"/>
        <end position="366"/>
    </location>
</feature>
<dbReference type="GO" id="GO:0005524">
    <property type="term" value="F:ATP binding"/>
    <property type="evidence" value="ECO:0007669"/>
    <property type="project" value="UniProtKB-KW"/>
</dbReference>
<evidence type="ECO:0000259" key="8">
    <source>
        <dbReference type="PROSITE" id="PS50109"/>
    </source>
</evidence>
<evidence type="ECO:0000256" key="5">
    <source>
        <dbReference type="ARBA" id="ARBA00022741"/>
    </source>
</evidence>
<protein>
    <recommendedName>
        <fullName evidence="2">histidine kinase</fullName>
        <ecNumber evidence="2">2.7.13.3</ecNumber>
    </recommendedName>
</protein>
<dbReference type="Pfam" id="PF02518">
    <property type="entry name" value="HATPase_c"/>
    <property type="match status" value="1"/>
</dbReference>
<dbReference type="InterPro" id="IPR011102">
    <property type="entry name" value="Sig_transdc_His_kinase_HWE"/>
</dbReference>
<dbReference type="Proteomes" id="UP000248311">
    <property type="component" value="Unassembled WGS sequence"/>
</dbReference>
<accession>A0A318SUL8</accession>
<dbReference type="InterPro" id="IPR003594">
    <property type="entry name" value="HATPase_dom"/>
</dbReference>
<reference evidence="9 10" key="1">
    <citation type="submission" date="2018-06" db="EMBL/GenBank/DDBJ databases">
        <title>Genomic Encyclopedia of Type Strains, Phase III (KMG-III): the genomes of soil and plant-associated and newly described type strains.</title>
        <authorList>
            <person name="Whitman W."/>
        </authorList>
    </citation>
    <scope>NUCLEOTIDE SEQUENCE [LARGE SCALE GENOMIC DNA]</scope>
    <source>
        <strain evidence="9 10">CECT 9025</strain>
    </source>
</reference>
<evidence type="ECO:0000313" key="9">
    <source>
        <dbReference type="EMBL" id="PYE85600.1"/>
    </source>
</evidence>
<sequence length="371" mass="39841">MRLSSLRIEDERDILRLRQVGETVVAGAGLTGFAATRVVTALLELGRNLIDHASGGRLALLLSEVGQQVYLVADAVDQGPGMEAEGGPGGLGLGLRGVKRMADLFDLQSGAEGTRVRASFLVPVQPREHEERVRSLLAEVEQLQQGDPAELLARQNRELMEALQQRDLLMAEVHHRTKNNLSLVLGLMRLGRAASSSDETKDVLRDLEGRVSAIAKVHDQLQNAAASDQVELTALLRDVARQSASAFGSRNLAVTVDVEGAPIHVSSSPAVDLALVVGELITNACKYAFPGRSCGHVAITVEPLQDELKLRIADDGVGLAEGQERPERSGSLGWQMVRSMVQKHSGSLRTHGEGGLTVELTLDRHLLGARD</sequence>
<evidence type="ECO:0000313" key="10">
    <source>
        <dbReference type="Proteomes" id="UP000248311"/>
    </source>
</evidence>
<dbReference type="PROSITE" id="PS50109">
    <property type="entry name" value="HIS_KIN"/>
    <property type="match status" value="1"/>
</dbReference>
<dbReference type="SMART" id="SM00387">
    <property type="entry name" value="HATPase_c"/>
    <property type="match status" value="2"/>
</dbReference>
<dbReference type="EC" id="2.7.13.3" evidence="2"/>
<evidence type="ECO:0000256" key="6">
    <source>
        <dbReference type="ARBA" id="ARBA00022777"/>
    </source>
</evidence>
<organism evidence="9 10">
    <name type="scientific">Pseudoroseicyclus aestuarii</name>
    <dbReference type="NCBI Taxonomy" id="1795041"/>
    <lineage>
        <taxon>Bacteria</taxon>
        <taxon>Pseudomonadati</taxon>
        <taxon>Pseudomonadota</taxon>
        <taxon>Alphaproteobacteria</taxon>
        <taxon>Rhodobacterales</taxon>
        <taxon>Paracoccaceae</taxon>
        <taxon>Pseudoroseicyclus</taxon>
    </lineage>
</organism>
<keyword evidence="6 9" id="KW-0418">Kinase</keyword>
<keyword evidence="10" id="KW-1185">Reference proteome</keyword>
<proteinExistence type="predicted"/>
<dbReference type="InterPro" id="IPR036890">
    <property type="entry name" value="HATPase_C_sf"/>
</dbReference>
<dbReference type="SUPFAM" id="SSF55874">
    <property type="entry name" value="ATPase domain of HSP90 chaperone/DNA topoisomerase II/histidine kinase"/>
    <property type="match status" value="2"/>
</dbReference>
<dbReference type="OrthoDB" id="489241at2"/>
<dbReference type="GO" id="GO:0004673">
    <property type="term" value="F:protein histidine kinase activity"/>
    <property type="evidence" value="ECO:0007669"/>
    <property type="project" value="UniProtKB-EC"/>
</dbReference>
<keyword evidence="3" id="KW-0597">Phosphoprotein</keyword>
<dbReference type="EMBL" id="QJTE01000001">
    <property type="protein sequence ID" value="PYE85600.1"/>
    <property type="molecule type" value="Genomic_DNA"/>
</dbReference>
<dbReference type="InterPro" id="IPR011495">
    <property type="entry name" value="Sig_transdc_His_kin_sub2_dim/P"/>
</dbReference>
<comment type="catalytic activity">
    <reaction evidence="1">
        <text>ATP + protein L-histidine = ADP + protein N-phospho-L-histidine.</text>
        <dbReference type="EC" id="2.7.13.3"/>
    </reaction>
</comment>
<gene>
    <name evidence="9" type="ORF">DFP88_101268</name>
</gene>
<evidence type="ECO:0000256" key="1">
    <source>
        <dbReference type="ARBA" id="ARBA00000085"/>
    </source>
</evidence>
<dbReference type="PANTHER" id="PTHR41523:SF8">
    <property type="entry name" value="ETHYLENE RESPONSE SENSOR PROTEIN"/>
    <property type="match status" value="1"/>
</dbReference>
<keyword evidence="4" id="KW-0808">Transferase</keyword>
<dbReference type="PANTHER" id="PTHR41523">
    <property type="entry name" value="TWO-COMPONENT SYSTEM SENSOR PROTEIN"/>
    <property type="match status" value="1"/>
</dbReference>
<comment type="caution">
    <text evidence="9">The sequence shown here is derived from an EMBL/GenBank/DDBJ whole genome shotgun (WGS) entry which is preliminary data.</text>
</comment>
<evidence type="ECO:0000256" key="3">
    <source>
        <dbReference type="ARBA" id="ARBA00022553"/>
    </source>
</evidence>
<keyword evidence="5" id="KW-0547">Nucleotide-binding</keyword>
<evidence type="ECO:0000256" key="4">
    <source>
        <dbReference type="ARBA" id="ARBA00022679"/>
    </source>
</evidence>
<evidence type="ECO:0000256" key="2">
    <source>
        <dbReference type="ARBA" id="ARBA00012438"/>
    </source>
</evidence>
<evidence type="ECO:0000256" key="7">
    <source>
        <dbReference type="ARBA" id="ARBA00022840"/>
    </source>
</evidence>
<keyword evidence="7" id="KW-0067">ATP-binding</keyword>
<dbReference type="Pfam" id="PF07568">
    <property type="entry name" value="HisKA_2"/>
    <property type="match status" value="1"/>
</dbReference>